<gene>
    <name evidence="5" type="ORF">MCC93_23540</name>
    <name evidence="6" type="ORF">MON37_04660</name>
</gene>
<accession>A0A0C1GL06</accession>
<reference evidence="5 7" key="1">
    <citation type="submission" date="2014-12" db="EMBL/GenBank/DDBJ databases">
        <title>Genome sequence of Morococcus cerebrosus.</title>
        <authorList>
            <person name="Shin S.-K."/>
            <person name="Yi H."/>
        </authorList>
    </citation>
    <scope>NUCLEOTIDE SEQUENCE [LARGE SCALE GENOMIC DNA]</scope>
    <source>
        <strain evidence="5 7">CIP 81.93</strain>
    </source>
</reference>
<evidence type="ECO:0000313" key="6">
    <source>
        <dbReference type="EMBL" id="UNV88219.1"/>
    </source>
</evidence>
<keyword evidence="4" id="KW-0143">Chaperone</keyword>
<dbReference type="InterPro" id="IPR027304">
    <property type="entry name" value="Trigger_fact/SurA_dom_sf"/>
</dbReference>
<dbReference type="InterPro" id="IPR052029">
    <property type="entry name" value="PpiD_chaperone"/>
</dbReference>
<dbReference type="PANTHER" id="PTHR47529:SF1">
    <property type="entry name" value="PERIPLASMIC CHAPERONE PPID"/>
    <property type="match status" value="1"/>
</dbReference>
<dbReference type="PANTHER" id="PTHR47529">
    <property type="entry name" value="PEPTIDYL-PROLYL CIS-TRANS ISOMERASE D"/>
    <property type="match status" value="1"/>
</dbReference>
<dbReference type="RefSeq" id="WP_039409863.1">
    <property type="nucleotide sequence ID" value="NZ_CP094242.1"/>
</dbReference>
<evidence type="ECO:0000256" key="1">
    <source>
        <dbReference type="ARBA" id="ARBA00004236"/>
    </source>
</evidence>
<dbReference type="EMBL" id="JUFZ01000115">
    <property type="protein sequence ID" value="KIC06176.1"/>
    <property type="molecule type" value="Genomic_DNA"/>
</dbReference>
<dbReference type="SUPFAM" id="SSF109998">
    <property type="entry name" value="Triger factor/SurA peptide-binding domain-like"/>
    <property type="match status" value="1"/>
</dbReference>
<dbReference type="Proteomes" id="UP000829504">
    <property type="component" value="Chromosome"/>
</dbReference>
<evidence type="ECO:0000256" key="3">
    <source>
        <dbReference type="ARBA" id="ARBA00023136"/>
    </source>
</evidence>
<keyword evidence="3" id="KW-0472">Membrane</keyword>
<evidence type="ECO:0000313" key="7">
    <source>
        <dbReference type="Proteomes" id="UP000031390"/>
    </source>
</evidence>
<evidence type="ECO:0000256" key="2">
    <source>
        <dbReference type="ARBA" id="ARBA00022475"/>
    </source>
</evidence>
<evidence type="ECO:0000256" key="4">
    <source>
        <dbReference type="ARBA" id="ARBA00023186"/>
    </source>
</evidence>
<dbReference type="Proteomes" id="UP000031390">
    <property type="component" value="Unassembled WGS sequence"/>
</dbReference>
<protein>
    <submittedName>
        <fullName evidence="5">Peptidylprolyl isomerase</fullName>
        <ecNumber evidence="5">5.2.1.8</ecNumber>
    </submittedName>
    <submittedName>
        <fullName evidence="6">SurA N-terminal domain-containing protein</fullName>
    </submittedName>
</protein>
<keyword evidence="2" id="KW-1003">Cell membrane</keyword>
<keyword evidence="8" id="KW-1185">Reference proteome</keyword>
<proteinExistence type="predicted"/>
<dbReference type="Gene3D" id="1.10.4030.10">
    <property type="entry name" value="Porin chaperone SurA, peptide-binding domain"/>
    <property type="match status" value="1"/>
</dbReference>
<reference evidence="6 8" key="2">
    <citation type="submission" date="2022-03" db="EMBL/GenBank/DDBJ databases">
        <title>Genome sequencing of Morococcus cerebrosus.</title>
        <authorList>
            <person name="Baek M.-G."/>
            <person name="Yi H."/>
        </authorList>
    </citation>
    <scope>NUCLEOTIDE SEQUENCE [LARGE SCALE GENOMIC DNA]</scope>
    <source>
        <strain evidence="6 8">CIP 81.93</strain>
    </source>
</reference>
<keyword evidence="5" id="KW-0413">Isomerase</keyword>
<dbReference type="EC" id="5.2.1.8" evidence="5"/>
<dbReference type="PATRIC" id="fig|1056807.3.peg.2259"/>
<evidence type="ECO:0000313" key="5">
    <source>
        <dbReference type="EMBL" id="KIC06176.1"/>
    </source>
</evidence>
<dbReference type="GO" id="GO:0005886">
    <property type="term" value="C:plasma membrane"/>
    <property type="evidence" value="ECO:0007669"/>
    <property type="project" value="UniProtKB-SubCell"/>
</dbReference>
<sequence length="511" mass="56346">MFHTVEKYKTPAQILLGLIALTFIGFGVETARNTGSDYIVKVGSEKISDYTLNNAVQADQAAGGGQSREAIFSGLVQRAYLKEGAKMMGIDVSMDQVKQAIVDDPAFHDANGKFSQALFTQYLSQRHMSEDQFIDDLREQFALQNLINLVQNGAIISDSQAEQLIKLTQSNRTIRSFTFRPETFAAQVKTDDATLQHYYEAHKKDYLIPQAVKLEYVALNAAHLAEKQSVSADEVKKVFDEEVAALPQNAPKPEFDKEKARIEAALKLKKASADFNASKEKLAEEAFNHPNSLDEAAKKLGLKIETSDQWLTQADAKAAGMPDALTSAAFSEDVLKKKHNSDIINIDNNTVWVVRAKEVREEKTAGFTEARDKVQASYVRSESVKLAEKKAQETLADLKAGKNVDLQWSPVEQLSAQDARKSMPPEAYNELIKARPANGKPAFALLEGLPSPVIMEVQSIAAPENVSAQIPAAKQALVQNQSANIFSRLLQYLSKQIEQVQGSQKLDNSAE</sequence>
<dbReference type="EMBL" id="CP094242">
    <property type="protein sequence ID" value="UNV88219.1"/>
    <property type="molecule type" value="Genomic_DNA"/>
</dbReference>
<dbReference type="GO" id="GO:0003755">
    <property type="term" value="F:peptidyl-prolyl cis-trans isomerase activity"/>
    <property type="evidence" value="ECO:0007669"/>
    <property type="project" value="UniProtKB-EC"/>
</dbReference>
<organism evidence="5 7">
    <name type="scientific">Morococcus cerebrosus</name>
    <dbReference type="NCBI Taxonomy" id="1056807"/>
    <lineage>
        <taxon>Bacteria</taxon>
        <taxon>Pseudomonadati</taxon>
        <taxon>Pseudomonadota</taxon>
        <taxon>Betaproteobacteria</taxon>
        <taxon>Neisseriales</taxon>
        <taxon>Neisseriaceae</taxon>
        <taxon>Morococcus</taxon>
    </lineage>
</organism>
<comment type="subcellular location">
    <subcellularLocation>
        <location evidence="1">Cell membrane</location>
    </subcellularLocation>
</comment>
<dbReference type="Pfam" id="PF13624">
    <property type="entry name" value="SurA_N_3"/>
    <property type="match status" value="1"/>
</dbReference>
<dbReference type="AlphaFoldDB" id="A0A0C1GL06"/>
<name>A0A0C1GL06_9NEIS</name>
<evidence type="ECO:0000313" key="8">
    <source>
        <dbReference type="Proteomes" id="UP000829504"/>
    </source>
</evidence>